<dbReference type="Proteomes" id="UP000886803">
    <property type="component" value="Unassembled WGS sequence"/>
</dbReference>
<comment type="caution">
    <text evidence="2">The sequence shown here is derived from an EMBL/GenBank/DDBJ whole genome shotgun (WGS) entry which is preliminary data.</text>
</comment>
<organism evidence="2 3">
    <name type="scientific">Candidatus Gemmiger avicola</name>
    <dbReference type="NCBI Taxonomy" id="2838605"/>
    <lineage>
        <taxon>Bacteria</taxon>
        <taxon>Bacillati</taxon>
        <taxon>Bacillota</taxon>
        <taxon>Clostridia</taxon>
        <taxon>Eubacteriales</taxon>
        <taxon>Gemmiger</taxon>
    </lineage>
</organism>
<gene>
    <name evidence="2" type="ORF">H9945_00105</name>
</gene>
<name>A0A9D2S325_9FIRM</name>
<dbReference type="EMBL" id="DWYG01000001">
    <property type="protein sequence ID" value="HJB40880.1"/>
    <property type="molecule type" value="Genomic_DNA"/>
</dbReference>
<reference evidence="2" key="2">
    <citation type="submission" date="2021-04" db="EMBL/GenBank/DDBJ databases">
        <authorList>
            <person name="Gilroy R."/>
        </authorList>
    </citation>
    <scope>NUCLEOTIDE SEQUENCE</scope>
    <source>
        <strain evidence="2">ChiBcec8-13705</strain>
    </source>
</reference>
<sequence length="254" mass="30529">METKIIIATHKPYWIPDDPMYLPVQMGHAIHPDIGYIGDDTGENISDRNWNFCELTGLYWAWKNLDADYIGLVHYRRYFASRKNRFAPRRQRVIGHEELNAILATTNVILPEERRYYIETNYTQYIHAHHKQDLEVTRAIIARKCPEYLPAYDLYMSKTHGHHFNMFVMRRELLDHYCTWLFDILFELEKELDISHYSTNDKRVFGFVSERLLDAWLITNNISYEELAVLHMESQHWLRKGSAFLWRKLFPKKD</sequence>
<feature type="domain" description="DUF4422" evidence="1">
    <location>
        <begin position="4"/>
        <end position="220"/>
    </location>
</feature>
<evidence type="ECO:0000313" key="2">
    <source>
        <dbReference type="EMBL" id="HJB40880.1"/>
    </source>
</evidence>
<proteinExistence type="predicted"/>
<evidence type="ECO:0000313" key="3">
    <source>
        <dbReference type="Proteomes" id="UP000886803"/>
    </source>
</evidence>
<dbReference type="AlphaFoldDB" id="A0A9D2S325"/>
<reference evidence="2" key="1">
    <citation type="journal article" date="2021" name="PeerJ">
        <title>Extensive microbial diversity within the chicken gut microbiome revealed by metagenomics and culture.</title>
        <authorList>
            <person name="Gilroy R."/>
            <person name="Ravi A."/>
            <person name="Getino M."/>
            <person name="Pursley I."/>
            <person name="Horton D.L."/>
            <person name="Alikhan N.F."/>
            <person name="Baker D."/>
            <person name="Gharbi K."/>
            <person name="Hall N."/>
            <person name="Watson M."/>
            <person name="Adriaenssens E.M."/>
            <person name="Foster-Nyarko E."/>
            <person name="Jarju S."/>
            <person name="Secka A."/>
            <person name="Antonio M."/>
            <person name="Oren A."/>
            <person name="Chaudhuri R.R."/>
            <person name="La Ragione R."/>
            <person name="Hildebrand F."/>
            <person name="Pallen M.J."/>
        </authorList>
    </citation>
    <scope>NUCLEOTIDE SEQUENCE</scope>
    <source>
        <strain evidence="2">ChiBcec8-13705</strain>
    </source>
</reference>
<accession>A0A9D2S325</accession>
<dbReference type="InterPro" id="IPR025536">
    <property type="entry name" value="DUF4422"/>
</dbReference>
<protein>
    <submittedName>
        <fullName evidence="2">DUF4422 domain-containing protein</fullName>
    </submittedName>
</protein>
<dbReference type="Pfam" id="PF14393">
    <property type="entry name" value="DUF4422"/>
    <property type="match status" value="1"/>
</dbReference>
<evidence type="ECO:0000259" key="1">
    <source>
        <dbReference type="Pfam" id="PF14393"/>
    </source>
</evidence>